<dbReference type="EMBL" id="DXAZ01000019">
    <property type="protein sequence ID" value="HIZ70430.1"/>
    <property type="molecule type" value="Genomic_DNA"/>
</dbReference>
<proteinExistence type="predicted"/>
<reference evidence="1" key="2">
    <citation type="submission" date="2021-04" db="EMBL/GenBank/DDBJ databases">
        <authorList>
            <person name="Gilroy R."/>
        </authorList>
    </citation>
    <scope>NUCLEOTIDE SEQUENCE</scope>
    <source>
        <strain evidence="1">CHK169-4300</strain>
    </source>
</reference>
<name>A0A9D2JWQ0_9LACT</name>
<dbReference type="AlphaFoldDB" id="A0A9D2JWQ0"/>
<dbReference type="Proteomes" id="UP000824106">
    <property type="component" value="Unassembled WGS sequence"/>
</dbReference>
<gene>
    <name evidence="1" type="ORF">H9808_01420</name>
</gene>
<dbReference type="Gene3D" id="3.40.630.30">
    <property type="match status" value="1"/>
</dbReference>
<sequence length="162" mass="18747">MDIRLAKKEDIKKMQEIFAYGRKVQQESGNLNQWEAGYPSKELILSDISKKAAYICEDEKGHMLGVFSVFTSPDPTYKEIEGSWLNEEPYATIHRIAANGKVKGVGQYMIKWVQNQYENVRIDTHEKNEQMKHIVKKLGFEYCGVIYLKNGAARNAYQYSKK</sequence>
<organism evidence="1 2">
    <name type="scientific">Candidatus Atopostipes pullistercoris</name>
    <dbReference type="NCBI Taxonomy" id="2838467"/>
    <lineage>
        <taxon>Bacteria</taxon>
        <taxon>Bacillati</taxon>
        <taxon>Bacillota</taxon>
        <taxon>Bacilli</taxon>
        <taxon>Lactobacillales</taxon>
        <taxon>Carnobacteriaceae</taxon>
        <taxon>Atopostipes</taxon>
    </lineage>
</organism>
<comment type="caution">
    <text evidence="1">The sequence shown here is derived from an EMBL/GenBank/DDBJ whole genome shotgun (WGS) entry which is preliminary data.</text>
</comment>
<evidence type="ECO:0000313" key="1">
    <source>
        <dbReference type="EMBL" id="HIZ70430.1"/>
    </source>
</evidence>
<evidence type="ECO:0000313" key="2">
    <source>
        <dbReference type="Proteomes" id="UP000824106"/>
    </source>
</evidence>
<protein>
    <submittedName>
        <fullName evidence="1">N-acetyltransferase</fullName>
    </submittedName>
</protein>
<dbReference type="InterPro" id="IPR016181">
    <property type="entry name" value="Acyl_CoA_acyltransferase"/>
</dbReference>
<accession>A0A9D2JWQ0</accession>
<reference evidence="1" key="1">
    <citation type="journal article" date="2021" name="PeerJ">
        <title>Extensive microbial diversity within the chicken gut microbiome revealed by metagenomics and culture.</title>
        <authorList>
            <person name="Gilroy R."/>
            <person name="Ravi A."/>
            <person name="Getino M."/>
            <person name="Pursley I."/>
            <person name="Horton D.L."/>
            <person name="Alikhan N.F."/>
            <person name="Baker D."/>
            <person name="Gharbi K."/>
            <person name="Hall N."/>
            <person name="Watson M."/>
            <person name="Adriaenssens E.M."/>
            <person name="Foster-Nyarko E."/>
            <person name="Jarju S."/>
            <person name="Secka A."/>
            <person name="Antonio M."/>
            <person name="Oren A."/>
            <person name="Chaudhuri R.R."/>
            <person name="La Ragione R."/>
            <person name="Hildebrand F."/>
            <person name="Pallen M.J."/>
        </authorList>
    </citation>
    <scope>NUCLEOTIDE SEQUENCE</scope>
    <source>
        <strain evidence="1">CHK169-4300</strain>
    </source>
</reference>
<dbReference type="SUPFAM" id="SSF55729">
    <property type="entry name" value="Acyl-CoA N-acyltransferases (Nat)"/>
    <property type="match status" value="1"/>
</dbReference>